<evidence type="ECO:0000256" key="1">
    <source>
        <dbReference type="ARBA" id="ARBA00022679"/>
    </source>
</evidence>
<reference evidence="6" key="1">
    <citation type="journal article" date="2019" name="Int. J. Syst. Evol. Microbiol.">
        <title>The Global Catalogue of Microorganisms (GCM) 10K type strain sequencing project: providing services to taxonomists for standard genome sequencing and annotation.</title>
        <authorList>
            <consortium name="The Broad Institute Genomics Platform"/>
            <consortium name="The Broad Institute Genome Sequencing Center for Infectious Disease"/>
            <person name="Wu L."/>
            <person name="Ma J."/>
        </authorList>
    </citation>
    <scope>NUCLEOTIDE SEQUENCE [LARGE SCALE GENOMIC DNA]</scope>
    <source>
        <strain evidence="6">JCM 17442</strain>
    </source>
</reference>
<accession>A0ABP8E4N7</accession>
<dbReference type="InterPro" id="IPR002123">
    <property type="entry name" value="Plipid/glycerol_acylTrfase"/>
</dbReference>
<keyword evidence="2 5" id="KW-0012">Acyltransferase</keyword>
<evidence type="ECO:0000313" key="5">
    <source>
        <dbReference type="EMBL" id="GAA4267169.1"/>
    </source>
</evidence>
<protein>
    <submittedName>
        <fullName evidence="5">Lysophospholipid acyltransferase family protein</fullName>
    </submittedName>
</protein>
<keyword evidence="6" id="KW-1185">Reference proteome</keyword>
<dbReference type="GO" id="GO:0016746">
    <property type="term" value="F:acyltransferase activity"/>
    <property type="evidence" value="ECO:0007669"/>
    <property type="project" value="UniProtKB-KW"/>
</dbReference>
<feature type="compositionally biased region" description="Basic and acidic residues" evidence="3">
    <location>
        <begin position="1"/>
        <end position="15"/>
    </location>
</feature>
<evidence type="ECO:0000256" key="3">
    <source>
        <dbReference type="SAM" id="MobiDB-lite"/>
    </source>
</evidence>
<dbReference type="CDD" id="cd07989">
    <property type="entry name" value="LPLAT_AGPAT-like"/>
    <property type="match status" value="1"/>
</dbReference>
<keyword evidence="1" id="KW-0808">Transferase</keyword>
<comment type="caution">
    <text evidence="5">The sequence shown here is derived from an EMBL/GenBank/DDBJ whole genome shotgun (WGS) entry which is preliminary data.</text>
</comment>
<dbReference type="RefSeq" id="WP_344797231.1">
    <property type="nucleotide sequence ID" value="NZ_BAABAU010000004.1"/>
</dbReference>
<dbReference type="PANTHER" id="PTHR10434">
    <property type="entry name" value="1-ACYL-SN-GLYCEROL-3-PHOSPHATE ACYLTRANSFERASE"/>
    <property type="match status" value="1"/>
</dbReference>
<dbReference type="PANTHER" id="PTHR10434:SF11">
    <property type="entry name" value="1-ACYL-SN-GLYCEROL-3-PHOSPHATE ACYLTRANSFERASE"/>
    <property type="match status" value="1"/>
</dbReference>
<feature type="domain" description="Phospholipid/glycerol acyltransferase" evidence="4">
    <location>
        <begin position="117"/>
        <end position="245"/>
    </location>
</feature>
<evidence type="ECO:0000313" key="6">
    <source>
        <dbReference type="Proteomes" id="UP001501594"/>
    </source>
</evidence>
<dbReference type="Proteomes" id="UP001501594">
    <property type="component" value="Unassembled WGS sequence"/>
</dbReference>
<dbReference type="SMART" id="SM00563">
    <property type="entry name" value="PlsC"/>
    <property type="match status" value="1"/>
</dbReference>
<evidence type="ECO:0000259" key="4">
    <source>
        <dbReference type="SMART" id="SM00563"/>
    </source>
</evidence>
<dbReference type="EMBL" id="BAABAU010000004">
    <property type="protein sequence ID" value="GAA4267169.1"/>
    <property type="molecule type" value="Genomic_DNA"/>
</dbReference>
<name>A0ABP8E4N7_9MICO</name>
<sequence length="313" mass="33494">MIVDDRQSEPPKNETSEPGADSEPVGRVPIEAEGAQDPATPVHPRLAAVAGRVTDTAEDVRARLGDTAVDVSDRFNSRVHAMARFVAQRWVMKPTIWSITDVTVLGREKLTGLDGGFVLVANHSSHLDAPLIVGALPRKLSRYLATGAAADYFFDVWWRRGLTSLFFNAFPIQRGGKRGSKKRPASRASESAVSAASLLTRGFPVLVFPEGTRSKDGEMGPFKPGAARLAAACDVPIVPLALIGANIAHPRGSHWPRPGRLPVGVAFGTPMRPATGETAIAFSNRLRDEILHLKSQYSADILGTSAPSEGARP</sequence>
<evidence type="ECO:0000256" key="2">
    <source>
        <dbReference type="ARBA" id="ARBA00023315"/>
    </source>
</evidence>
<feature type="region of interest" description="Disordered" evidence="3">
    <location>
        <begin position="1"/>
        <end position="40"/>
    </location>
</feature>
<proteinExistence type="predicted"/>
<dbReference type="Pfam" id="PF01553">
    <property type="entry name" value="Acyltransferase"/>
    <property type="match status" value="1"/>
</dbReference>
<dbReference type="SUPFAM" id="SSF69593">
    <property type="entry name" value="Glycerol-3-phosphate (1)-acyltransferase"/>
    <property type="match status" value="1"/>
</dbReference>
<gene>
    <name evidence="5" type="ORF">GCM10022256_27810</name>
</gene>
<organism evidence="5 6">
    <name type="scientific">Frondihabitans peucedani</name>
    <dbReference type="NCBI Taxonomy" id="598626"/>
    <lineage>
        <taxon>Bacteria</taxon>
        <taxon>Bacillati</taxon>
        <taxon>Actinomycetota</taxon>
        <taxon>Actinomycetes</taxon>
        <taxon>Micrococcales</taxon>
        <taxon>Microbacteriaceae</taxon>
        <taxon>Frondihabitans</taxon>
    </lineage>
</organism>